<dbReference type="AlphaFoldDB" id="A0A3B0S8J7"/>
<evidence type="ECO:0000313" key="5">
    <source>
        <dbReference type="EMBL" id="VAV91505.1"/>
    </source>
</evidence>
<dbReference type="GO" id="GO:0046872">
    <property type="term" value="F:metal ion binding"/>
    <property type="evidence" value="ECO:0007669"/>
    <property type="project" value="UniProtKB-KW"/>
</dbReference>
<evidence type="ECO:0000256" key="1">
    <source>
        <dbReference type="ARBA" id="ARBA00010587"/>
    </source>
</evidence>
<proteinExistence type="inferred from homology"/>
<dbReference type="Pfam" id="PF01814">
    <property type="entry name" value="Hemerythrin"/>
    <property type="match status" value="1"/>
</dbReference>
<evidence type="ECO:0000259" key="4">
    <source>
        <dbReference type="Pfam" id="PF01814"/>
    </source>
</evidence>
<sequence>MNEIELSPAFLIGHKVIDDEHRELVKVLNNMARGYVLKDIDFCRQNWHLFCNLLQQHFTHEEKIMSDMGYVKEEHHDSHQSILTNTQDAGRQCKTLEDWGKCLLELRDEILSQILRHDLKFSEYLITIGVNQARP</sequence>
<name>A0A3B0S8J7_9ZZZZ</name>
<evidence type="ECO:0000256" key="2">
    <source>
        <dbReference type="ARBA" id="ARBA00022723"/>
    </source>
</evidence>
<protein>
    <recommendedName>
        <fullName evidence="4">Hemerythrin-like domain-containing protein</fullName>
    </recommendedName>
</protein>
<dbReference type="InterPro" id="IPR035938">
    <property type="entry name" value="Hemerythrin-like_sf"/>
</dbReference>
<evidence type="ECO:0000256" key="3">
    <source>
        <dbReference type="ARBA" id="ARBA00023004"/>
    </source>
</evidence>
<accession>A0A3B0S8J7</accession>
<keyword evidence="3" id="KW-0408">Iron</keyword>
<dbReference type="InterPro" id="IPR012312">
    <property type="entry name" value="Hemerythrin-like"/>
</dbReference>
<organism evidence="5">
    <name type="scientific">hydrothermal vent metagenome</name>
    <dbReference type="NCBI Taxonomy" id="652676"/>
    <lineage>
        <taxon>unclassified sequences</taxon>
        <taxon>metagenomes</taxon>
        <taxon>ecological metagenomes</taxon>
    </lineage>
</organism>
<feature type="domain" description="Hemerythrin-like" evidence="4">
    <location>
        <begin position="15"/>
        <end position="117"/>
    </location>
</feature>
<reference evidence="5" key="1">
    <citation type="submission" date="2018-06" db="EMBL/GenBank/DDBJ databases">
        <authorList>
            <person name="Zhirakovskaya E."/>
        </authorList>
    </citation>
    <scope>NUCLEOTIDE SEQUENCE</scope>
</reference>
<dbReference type="Gene3D" id="1.20.120.50">
    <property type="entry name" value="Hemerythrin-like"/>
    <property type="match status" value="1"/>
</dbReference>
<gene>
    <name evidence="5" type="ORF">MNBD_ALPHA02-2526</name>
</gene>
<comment type="similarity">
    <text evidence="1">Belongs to the hemerythrin family.</text>
</comment>
<keyword evidence="2" id="KW-0479">Metal-binding</keyword>
<dbReference type="EMBL" id="UOED01000068">
    <property type="protein sequence ID" value="VAV91505.1"/>
    <property type="molecule type" value="Genomic_DNA"/>
</dbReference>
<dbReference type="SUPFAM" id="SSF47188">
    <property type="entry name" value="Hemerythrin-like"/>
    <property type="match status" value="1"/>
</dbReference>